<dbReference type="RefSeq" id="WP_096573894.1">
    <property type="nucleotide sequence ID" value="NZ_CAWNJS010000001.1"/>
</dbReference>
<evidence type="ECO:0000313" key="2">
    <source>
        <dbReference type="EMBL" id="BAY96725.1"/>
    </source>
</evidence>
<dbReference type="EMBL" id="AP018248">
    <property type="protein sequence ID" value="BAY96725.1"/>
    <property type="molecule type" value="Genomic_DNA"/>
</dbReference>
<evidence type="ECO:0000313" key="3">
    <source>
        <dbReference type="Proteomes" id="UP000218785"/>
    </source>
</evidence>
<dbReference type="AlphaFoldDB" id="A0A1Z4MTC3"/>
<keyword evidence="1" id="KW-0732">Signal</keyword>
<feature type="signal peptide" evidence="1">
    <location>
        <begin position="1"/>
        <end position="28"/>
    </location>
</feature>
<protein>
    <submittedName>
        <fullName evidence="2">Uncharacterized protein</fullName>
    </submittedName>
</protein>
<gene>
    <name evidence="2" type="ORF">NIES37_06610</name>
</gene>
<keyword evidence="3" id="KW-1185">Reference proteome</keyword>
<reference evidence="2 3" key="1">
    <citation type="submission" date="2017-06" db="EMBL/GenBank/DDBJ databases">
        <title>Genome sequencing of cyanobaciteial culture collection at National Institute for Environmental Studies (NIES).</title>
        <authorList>
            <person name="Hirose Y."/>
            <person name="Shimura Y."/>
            <person name="Fujisawa T."/>
            <person name="Nakamura Y."/>
            <person name="Kawachi M."/>
        </authorList>
    </citation>
    <scope>NUCLEOTIDE SEQUENCE [LARGE SCALE GENOMIC DNA]</scope>
    <source>
        <strain evidence="2 3">NIES-37</strain>
    </source>
</reference>
<sequence length="145" mass="16827">MAKIKDLQRNWLGAGLTLALLGATIAPAAAQSVIIINGGRQTHFDDSFGYGNQRYNHIRVNPVRGRTHWDNNYRYRQRNDYRYPTTTIYTYPQEGQNNIYPSLNTPSVVNPIFRNSTIRNPVFDRHPGYNQPFRGRSQVNILYPW</sequence>
<evidence type="ECO:0000256" key="1">
    <source>
        <dbReference type="SAM" id="SignalP"/>
    </source>
</evidence>
<dbReference type="KEGG" id="ttq:NIES37_06610"/>
<feature type="chain" id="PRO_5012396488" evidence="1">
    <location>
        <begin position="29"/>
        <end position="145"/>
    </location>
</feature>
<dbReference type="Proteomes" id="UP000218785">
    <property type="component" value="Chromosome"/>
</dbReference>
<name>A0A1Z4MTC3_9CYAN</name>
<accession>A0A1Z4MTC3</accession>
<proteinExistence type="predicted"/>
<organism evidence="2 3">
    <name type="scientific">Tolypothrix tenuis PCC 7101</name>
    <dbReference type="NCBI Taxonomy" id="231146"/>
    <lineage>
        <taxon>Bacteria</taxon>
        <taxon>Bacillati</taxon>
        <taxon>Cyanobacteriota</taxon>
        <taxon>Cyanophyceae</taxon>
        <taxon>Nostocales</taxon>
        <taxon>Tolypothrichaceae</taxon>
        <taxon>Tolypothrix</taxon>
    </lineage>
</organism>